<organism evidence="1 2">
    <name type="scientific">Desulfotruncus arcticus DSM 17038</name>
    <dbReference type="NCBI Taxonomy" id="1121424"/>
    <lineage>
        <taxon>Bacteria</taxon>
        <taxon>Bacillati</taxon>
        <taxon>Bacillota</taxon>
        <taxon>Clostridia</taxon>
        <taxon>Eubacteriales</taxon>
        <taxon>Desulfallaceae</taxon>
        <taxon>Desulfotruncus</taxon>
    </lineage>
</organism>
<dbReference type="AlphaFoldDB" id="A0A1I2XW37"/>
<protein>
    <submittedName>
        <fullName evidence="1">Uncharacterized protein</fullName>
    </submittedName>
</protein>
<proteinExistence type="predicted"/>
<dbReference type="OrthoDB" id="1808111at2"/>
<accession>A0A1I2XW37</accession>
<keyword evidence="2" id="KW-1185">Reference proteome</keyword>
<reference evidence="2" key="1">
    <citation type="submission" date="2016-10" db="EMBL/GenBank/DDBJ databases">
        <authorList>
            <person name="Varghese N."/>
            <person name="Submissions S."/>
        </authorList>
    </citation>
    <scope>NUCLEOTIDE SEQUENCE [LARGE SCALE GENOMIC DNA]</scope>
    <source>
        <strain evidence="2">DSM 17038</strain>
    </source>
</reference>
<dbReference type="RefSeq" id="WP_092473958.1">
    <property type="nucleotide sequence ID" value="NZ_FOOX01000019.1"/>
</dbReference>
<dbReference type="Proteomes" id="UP000199337">
    <property type="component" value="Unassembled WGS sequence"/>
</dbReference>
<name>A0A1I2XW37_9FIRM</name>
<dbReference type="EMBL" id="FOOX01000019">
    <property type="protein sequence ID" value="SFH17704.1"/>
    <property type="molecule type" value="Genomic_DNA"/>
</dbReference>
<evidence type="ECO:0000313" key="1">
    <source>
        <dbReference type="EMBL" id="SFH17704.1"/>
    </source>
</evidence>
<evidence type="ECO:0000313" key="2">
    <source>
        <dbReference type="Proteomes" id="UP000199337"/>
    </source>
</evidence>
<dbReference type="STRING" id="341036.SAMN05660649_04153"/>
<gene>
    <name evidence="1" type="ORF">SAMN05660649_04153</name>
</gene>
<sequence length="110" mass="13070">MSRFICDVCGEEIFVHEGILTWTRDNETLSNFTLSHKNSPENRCQPEANNRFKDLYTLTMITGYLDFIKYLIERWENGFTLKDADSLERVLQQLNMHMNEKVIMLTEEED</sequence>